<feature type="region of interest" description="Disordered" evidence="1">
    <location>
        <begin position="246"/>
        <end position="270"/>
    </location>
</feature>
<dbReference type="Proteomes" id="UP000308199">
    <property type="component" value="Unassembled WGS sequence"/>
</dbReference>
<comment type="caution">
    <text evidence="2">The sequence shown here is derived from an EMBL/GenBank/DDBJ whole genome shotgun (WGS) entry which is preliminary data.</text>
</comment>
<feature type="compositionally biased region" description="Low complexity" evidence="1">
    <location>
        <begin position="209"/>
        <end position="226"/>
    </location>
</feature>
<dbReference type="AlphaFoldDB" id="A0A4S4L3U1"/>
<organism evidence="2 3">
    <name type="scientific">Phellinidium pouzarii</name>
    <dbReference type="NCBI Taxonomy" id="167371"/>
    <lineage>
        <taxon>Eukaryota</taxon>
        <taxon>Fungi</taxon>
        <taxon>Dikarya</taxon>
        <taxon>Basidiomycota</taxon>
        <taxon>Agaricomycotina</taxon>
        <taxon>Agaricomycetes</taxon>
        <taxon>Hymenochaetales</taxon>
        <taxon>Hymenochaetaceae</taxon>
        <taxon>Phellinidium</taxon>
    </lineage>
</organism>
<protein>
    <submittedName>
        <fullName evidence="2">Uncharacterized protein</fullName>
    </submittedName>
</protein>
<feature type="compositionally biased region" description="Low complexity" evidence="1">
    <location>
        <begin position="254"/>
        <end position="268"/>
    </location>
</feature>
<feature type="region of interest" description="Disordered" evidence="1">
    <location>
        <begin position="109"/>
        <end position="226"/>
    </location>
</feature>
<feature type="compositionally biased region" description="Polar residues" evidence="1">
    <location>
        <begin position="57"/>
        <end position="75"/>
    </location>
</feature>
<evidence type="ECO:0000256" key="1">
    <source>
        <dbReference type="SAM" id="MobiDB-lite"/>
    </source>
</evidence>
<keyword evidence="3" id="KW-1185">Reference proteome</keyword>
<evidence type="ECO:0000313" key="3">
    <source>
        <dbReference type="Proteomes" id="UP000308199"/>
    </source>
</evidence>
<accession>A0A4S4L3U1</accession>
<dbReference type="EMBL" id="SGPK01000256">
    <property type="protein sequence ID" value="THH05521.1"/>
    <property type="molecule type" value="Genomic_DNA"/>
</dbReference>
<evidence type="ECO:0000313" key="2">
    <source>
        <dbReference type="EMBL" id="THH05521.1"/>
    </source>
</evidence>
<proteinExistence type="predicted"/>
<name>A0A4S4L3U1_9AGAM</name>
<gene>
    <name evidence="2" type="ORF">EW145_g4740</name>
</gene>
<dbReference type="OrthoDB" id="3265692at2759"/>
<feature type="region of interest" description="Disordered" evidence="1">
    <location>
        <begin position="1"/>
        <end position="76"/>
    </location>
</feature>
<sequence>MPPPVLRPRERTHPPPGVKSDTGADPGPFSTPQADGSRSKLHHHYSDHAPTAHTRMSRSQRTVPLSHGFSRSTQVVPAAHSFGDSDEYMTESAPAPGLGSRATRRVLAAVRRSSSYNNRKSGQDTSERGMFSTPEERSVSPGPARSSQPPSIEQIAMGLHMSRTPHLGRTGVHATLTESSSATRVAPPLRSSLKKAGAGTSVSSSQNFSRSTSPSASASSAPSAPRSALGRFSLAFASTGLSRLDKFLGRNPRSTSMSVSSLNSTNGSDGELVIPRKAVRFVSVAGNEPDRQIVTIASKDS</sequence>
<reference evidence="2 3" key="1">
    <citation type="submission" date="2019-02" db="EMBL/GenBank/DDBJ databases">
        <title>Genome sequencing of the rare red list fungi Phellinidium pouzarii.</title>
        <authorList>
            <person name="Buettner E."/>
            <person name="Kellner H."/>
        </authorList>
    </citation>
    <scope>NUCLEOTIDE SEQUENCE [LARGE SCALE GENOMIC DNA]</scope>
    <source>
        <strain evidence="2 3">DSM 108285</strain>
    </source>
</reference>